<dbReference type="EMBL" id="JPVP01000039">
    <property type="protein sequence ID" value="KGR88509.1"/>
    <property type="molecule type" value="Genomic_DNA"/>
</dbReference>
<dbReference type="OrthoDB" id="2446350at2"/>
<keyword evidence="1" id="KW-0472">Membrane</keyword>
<feature type="transmembrane region" description="Helical" evidence="1">
    <location>
        <begin position="333"/>
        <end position="351"/>
    </location>
</feature>
<dbReference type="AlphaFoldDB" id="A0A0A3IUR2"/>
<dbReference type="PANTHER" id="PTHR37305:SF1">
    <property type="entry name" value="MEMBRANE PROTEIN"/>
    <property type="match status" value="1"/>
</dbReference>
<sequence>MIHLLRLEWLKIRRARFTYVLLFLLLLTVAGYFFYIDTKETKLHEAEAYVLSNVETSMGFVESTTEEIEQNGGTDPNLEEVLVNAERQYEAFFLMNEGLEKKDWSLYWQGELLNNSWQEESKEEQLKEVLKSYLWPTPFTVFTMMDKMRWMEKRSIQPIFPTSSHTWRTLYDEQFDDPIAEEIVTSSSGVYSSSGFYFVYHLFNYGFGFFGLFFVLFFFADILTKEGLDGNGPIQLLRTQPISRMKFWISKAVASMGGSILLIGFTATISLVLGSMFNRLGDWNYPILIYGPERTYSFLTLTSFLGKSLILFSLVLALSFTCLFLFSILANRTLLGIGLTVVFLVIGQLLTDQSMLLNWSHWLPFHYINVYPIVDGTYAVQYENENYTYLQAILSLSLSTGILLAMTYLAGRLKKGVKV</sequence>
<dbReference type="eggNOG" id="COG1277">
    <property type="taxonomic scope" value="Bacteria"/>
</dbReference>
<dbReference type="RefSeq" id="WP_036150436.1">
    <property type="nucleotide sequence ID" value="NZ_AVCX01000025.1"/>
</dbReference>
<dbReference type="Pfam" id="PF12679">
    <property type="entry name" value="ABC2_membrane_2"/>
    <property type="match status" value="1"/>
</dbReference>
<organism evidence="2 3">
    <name type="scientific">Lysinibacillus odysseyi 34hs-1 = NBRC 100172</name>
    <dbReference type="NCBI Taxonomy" id="1220589"/>
    <lineage>
        <taxon>Bacteria</taxon>
        <taxon>Bacillati</taxon>
        <taxon>Bacillota</taxon>
        <taxon>Bacilli</taxon>
        <taxon>Bacillales</taxon>
        <taxon>Bacillaceae</taxon>
        <taxon>Lysinibacillus</taxon>
    </lineage>
</organism>
<evidence type="ECO:0000313" key="3">
    <source>
        <dbReference type="Proteomes" id="UP000030437"/>
    </source>
</evidence>
<evidence type="ECO:0000313" key="2">
    <source>
        <dbReference type="EMBL" id="KGR88509.1"/>
    </source>
</evidence>
<keyword evidence="1" id="KW-0812">Transmembrane</keyword>
<feature type="transmembrane region" description="Helical" evidence="1">
    <location>
        <begin position="197"/>
        <end position="219"/>
    </location>
</feature>
<dbReference type="STRING" id="1220589.CD32_01495"/>
<keyword evidence="3" id="KW-1185">Reference proteome</keyword>
<feature type="transmembrane region" description="Helical" evidence="1">
    <location>
        <begin position="252"/>
        <end position="277"/>
    </location>
</feature>
<keyword evidence="1" id="KW-1133">Transmembrane helix</keyword>
<feature type="transmembrane region" description="Helical" evidence="1">
    <location>
        <begin position="297"/>
        <end position="326"/>
    </location>
</feature>
<evidence type="ECO:0000256" key="1">
    <source>
        <dbReference type="SAM" id="Phobius"/>
    </source>
</evidence>
<gene>
    <name evidence="2" type="ORF">CD32_01495</name>
</gene>
<feature type="transmembrane region" description="Helical" evidence="1">
    <location>
        <begin position="16"/>
        <end position="35"/>
    </location>
</feature>
<name>A0A0A3IUR2_9BACI</name>
<feature type="transmembrane region" description="Helical" evidence="1">
    <location>
        <begin position="389"/>
        <end position="410"/>
    </location>
</feature>
<accession>A0A0A3IUR2</accession>
<dbReference type="PANTHER" id="PTHR37305">
    <property type="entry name" value="INTEGRAL MEMBRANE PROTEIN-RELATED"/>
    <property type="match status" value="1"/>
</dbReference>
<dbReference type="Proteomes" id="UP000030437">
    <property type="component" value="Unassembled WGS sequence"/>
</dbReference>
<reference evidence="2 3" key="1">
    <citation type="submission" date="2014-02" db="EMBL/GenBank/DDBJ databases">
        <title>Draft genome sequence of Lysinibacillus odysseyi NBRC 100172.</title>
        <authorList>
            <person name="Zhang F."/>
            <person name="Wang G."/>
            <person name="Zhang L."/>
        </authorList>
    </citation>
    <scope>NUCLEOTIDE SEQUENCE [LARGE SCALE GENOMIC DNA]</scope>
    <source>
        <strain evidence="2 3">NBRC 100172</strain>
    </source>
</reference>
<comment type="caution">
    <text evidence="2">The sequence shown here is derived from an EMBL/GenBank/DDBJ whole genome shotgun (WGS) entry which is preliminary data.</text>
</comment>
<protein>
    <submittedName>
        <fullName evidence="2">Uncharacterized protein</fullName>
    </submittedName>
</protein>
<proteinExistence type="predicted"/>